<sequence length="60" mass="6492">MTIDRIEMPVSDPDMARRFGEAALAPFGVECLLSVPRNSRRSGSSSGKRSISVVSPSARR</sequence>
<evidence type="ECO:0000313" key="3">
    <source>
        <dbReference type="Proteomes" id="UP001208771"/>
    </source>
</evidence>
<reference evidence="2" key="1">
    <citation type="submission" date="2022-07" db="EMBL/GenBank/DDBJ databases">
        <title>Ectorhizobium quercum gen.nov., sp. nov.</title>
        <authorList>
            <person name="Ma T."/>
            <person name="Li Y."/>
        </authorList>
    </citation>
    <scope>NUCLEOTIDE SEQUENCE</scope>
    <source>
        <strain evidence="2">BDR2-2</strain>
    </source>
</reference>
<proteinExistence type="predicted"/>
<protein>
    <submittedName>
        <fullName evidence="2">Uncharacterized protein</fullName>
    </submittedName>
</protein>
<keyword evidence="3" id="KW-1185">Reference proteome</keyword>
<feature type="region of interest" description="Disordered" evidence="1">
    <location>
        <begin position="36"/>
        <end position="60"/>
    </location>
</feature>
<dbReference type="RefSeq" id="WP_306409807.1">
    <property type="nucleotide sequence ID" value="NZ_JANFPI010000001.1"/>
</dbReference>
<name>A0AAE3MVQ1_9HYPH</name>
<evidence type="ECO:0000313" key="2">
    <source>
        <dbReference type="EMBL" id="MCX8996048.1"/>
    </source>
</evidence>
<dbReference type="EMBL" id="JANFPI010000001">
    <property type="protein sequence ID" value="MCX8996048.1"/>
    <property type="molecule type" value="Genomic_DNA"/>
</dbReference>
<dbReference type="AlphaFoldDB" id="A0AAE3MVQ1"/>
<organism evidence="2 3">
    <name type="scientific">Ectorhizobium quercum</name>
    <dbReference type="NCBI Taxonomy" id="2965071"/>
    <lineage>
        <taxon>Bacteria</taxon>
        <taxon>Pseudomonadati</taxon>
        <taxon>Pseudomonadota</taxon>
        <taxon>Alphaproteobacteria</taxon>
        <taxon>Hyphomicrobiales</taxon>
        <taxon>Rhizobiaceae</taxon>
        <taxon>Ectorhizobium</taxon>
    </lineage>
</organism>
<accession>A0AAE3MVQ1</accession>
<comment type="caution">
    <text evidence="2">The sequence shown here is derived from an EMBL/GenBank/DDBJ whole genome shotgun (WGS) entry which is preliminary data.</text>
</comment>
<gene>
    <name evidence="2" type="ORF">NOF55_02925</name>
</gene>
<evidence type="ECO:0000256" key="1">
    <source>
        <dbReference type="SAM" id="MobiDB-lite"/>
    </source>
</evidence>
<dbReference type="Proteomes" id="UP001208771">
    <property type="component" value="Unassembled WGS sequence"/>
</dbReference>